<dbReference type="GO" id="GO:0003755">
    <property type="term" value="F:peptidyl-prolyl cis-trans isomerase activity"/>
    <property type="evidence" value="ECO:0007669"/>
    <property type="project" value="InterPro"/>
</dbReference>
<dbReference type="AlphaFoldDB" id="A0A382PVH1"/>
<proteinExistence type="predicted"/>
<dbReference type="InterPro" id="IPR000297">
    <property type="entry name" value="PPIase_PpiC"/>
</dbReference>
<protein>
    <recommendedName>
        <fullName evidence="1">PpiC domain-containing protein</fullName>
    </recommendedName>
</protein>
<dbReference type="EMBL" id="UINC01109268">
    <property type="protein sequence ID" value="SVC75971.1"/>
    <property type="molecule type" value="Genomic_DNA"/>
</dbReference>
<organism evidence="2">
    <name type="scientific">marine metagenome</name>
    <dbReference type="NCBI Taxonomy" id="408172"/>
    <lineage>
        <taxon>unclassified sequences</taxon>
        <taxon>metagenomes</taxon>
        <taxon>ecological metagenomes</taxon>
    </lineage>
</organism>
<evidence type="ECO:0000259" key="1">
    <source>
        <dbReference type="Pfam" id="PF13145"/>
    </source>
</evidence>
<dbReference type="Pfam" id="PF13145">
    <property type="entry name" value="Rotamase_2"/>
    <property type="match status" value="1"/>
</dbReference>
<feature type="non-terminal residue" evidence="2">
    <location>
        <position position="1"/>
    </location>
</feature>
<accession>A0A382PVH1</accession>
<evidence type="ECO:0000313" key="2">
    <source>
        <dbReference type="EMBL" id="SVC75971.1"/>
    </source>
</evidence>
<gene>
    <name evidence="2" type="ORF">METZ01_LOCUS328825</name>
</gene>
<name>A0A382PVH1_9ZZZZ</name>
<reference evidence="2" key="1">
    <citation type="submission" date="2018-05" db="EMBL/GenBank/DDBJ databases">
        <authorList>
            <person name="Lanie J.A."/>
            <person name="Ng W.-L."/>
            <person name="Kazmierczak K.M."/>
            <person name="Andrzejewski T.M."/>
            <person name="Davidsen T.M."/>
            <person name="Wayne K.J."/>
            <person name="Tettelin H."/>
            <person name="Glass J.I."/>
            <person name="Rusch D."/>
            <person name="Podicherti R."/>
            <person name="Tsui H.-C.T."/>
            <person name="Winkler M.E."/>
        </authorList>
    </citation>
    <scope>NUCLEOTIDE SEQUENCE</scope>
</reference>
<sequence>EYLAEERDRFEFTVDPESLAFLLDEGRLAVYRVPPIETADQPRILARHREGEISLGDYLEMLRDTSMKDRPRAVDSTAVAQYIEQETMQRVILPIVAERKGWHQDEDVAAYLDEKRNQAMVEMLRRTIAEDPHLTEDVRHVYYENHQPDFLEPERVFFEGGLVESTREAEQVLERLRQGERLPGIMKAYPAFSEQWRTYDVFHFTTSRSDVSHGARWAKAVELVRKLQPGEIGGPLELPFEDDAMGYLIVQALAVLPARVLDYDDPLVQDTVRRQTRDEHRKEITGSFYSYLEDLRQQYATSVVVYDNVLTMVGQYR</sequence>
<feature type="domain" description="PpiC" evidence="1">
    <location>
        <begin position="142"/>
        <end position="264"/>
    </location>
</feature>